<dbReference type="AlphaFoldDB" id="A0A2A2JTC7"/>
<sequence>MDIGVMKSDWSERNGGLSGKGGISMDEMEKATGDNEEMPQKESSDKGGKWNGMKMQLVEMNQKKKKKKLDERGMLREIIE</sequence>
<reference evidence="2 3" key="1">
    <citation type="journal article" date="2017" name="Curr. Biol.">
        <title>Genome architecture and evolution of a unichromosomal asexual nematode.</title>
        <authorList>
            <person name="Fradin H."/>
            <person name="Zegar C."/>
            <person name="Gutwein M."/>
            <person name="Lucas J."/>
            <person name="Kovtun M."/>
            <person name="Corcoran D."/>
            <person name="Baugh L.R."/>
            <person name="Kiontke K."/>
            <person name="Gunsalus K."/>
            <person name="Fitch D.H."/>
            <person name="Piano F."/>
        </authorList>
    </citation>
    <scope>NUCLEOTIDE SEQUENCE [LARGE SCALE GENOMIC DNA]</scope>
    <source>
        <strain evidence="2">PF1309</strain>
    </source>
</reference>
<gene>
    <name evidence="2" type="ORF">WR25_08323</name>
</gene>
<organism evidence="2 3">
    <name type="scientific">Diploscapter pachys</name>
    <dbReference type="NCBI Taxonomy" id="2018661"/>
    <lineage>
        <taxon>Eukaryota</taxon>
        <taxon>Metazoa</taxon>
        <taxon>Ecdysozoa</taxon>
        <taxon>Nematoda</taxon>
        <taxon>Chromadorea</taxon>
        <taxon>Rhabditida</taxon>
        <taxon>Rhabditina</taxon>
        <taxon>Rhabditomorpha</taxon>
        <taxon>Rhabditoidea</taxon>
        <taxon>Rhabditidae</taxon>
        <taxon>Diploscapter</taxon>
    </lineage>
</organism>
<feature type="compositionally biased region" description="Basic and acidic residues" evidence="1">
    <location>
        <begin position="27"/>
        <end position="48"/>
    </location>
</feature>
<name>A0A2A2JTC7_9BILA</name>
<protein>
    <submittedName>
        <fullName evidence="2">Uncharacterized protein</fullName>
    </submittedName>
</protein>
<dbReference type="EMBL" id="LIAE01010230">
    <property type="protein sequence ID" value="PAV64994.1"/>
    <property type="molecule type" value="Genomic_DNA"/>
</dbReference>
<proteinExistence type="predicted"/>
<evidence type="ECO:0000256" key="1">
    <source>
        <dbReference type="SAM" id="MobiDB-lite"/>
    </source>
</evidence>
<dbReference type="Proteomes" id="UP000218231">
    <property type="component" value="Unassembled WGS sequence"/>
</dbReference>
<evidence type="ECO:0000313" key="2">
    <source>
        <dbReference type="EMBL" id="PAV64994.1"/>
    </source>
</evidence>
<feature type="region of interest" description="Disordered" evidence="1">
    <location>
        <begin position="1"/>
        <end position="80"/>
    </location>
</feature>
<keyword evidence="3" id="KW-1185">Reference proteome</keyword>
<evidence type="ECO:0000313" key="3">
    <source>
        <dbReference type="Proteomes" id="UP000218231"/>
    </source>
</evidence>
<feature type="compositionally biased region" description="Basic and acidic residues" evidence="1">
    <location>
        <begin position="68"/>
        <end position="80"/>
    </location>
</feature>
<comment type="caution">
    <text evidence="2">The sequence shown here is derived from an EMBL/GenBank/DDBJ whole genome shotgun (WGS) entry which is preliminary data.</text>
</comment>
<accession>A0A2A2JTC7</accession>